<dbReference type="EMBL" id="JAASQJ010000001">
    <property type="protein sequence ID" value="NIJ52321.1"/>
    <property type="molecule type" value="Genomic_DNA"/>
</dbReference>
<keyword evidence="2" id="KW-1185">Reference proteome</keyword>
<dbReference type="Gene3D" id="3.90.550.10">
    <property type="entry name" value="Spore Coat Polysaccharide Biosynthesis Protein SpsA, Chain A"/>
    <property type="match status" value="1"/>
</dbReference>
<reference evidence="1 2" key="1">
    <citation type="submission" date="2020-03" db="EMBL/GenBank/DDBJ databases">
        <title>Genomic Encyclopedia of Type Strains, Phase IV (KMG-IV): sequencing the most valuable type-strain genomes for metagenomic binning, comparative biology and taxonomic classification.</title>
        <authorList>
            <person name="Goeker M."/>
        </authorList>
    </citation>
    <scope>NUCLEOTIDE SEQUENCE [LARGE SCALE GENOMIC DNA]</scope>
    <source>
        <strain evidence="1 2">DSM 102865</strain>
    </source>
</reference>
<dbReference type="InterPro" id="IPR029044">
    <property type="entry name" value="Nucleotide-diphossugar_trans"/>
</dbReference>
<evidence type="ECO:0008006" key="3">
    <source>
        <dbReference type="Google" id="ProtNLM"/>
    </source>
</evidence>
<protein>
    <recommendedName>
        <fullName evidence="3">Glycosyltransferase 2-like domain-containing protein</fullName>
    </recommendedName>
</protein>
<dbReference type="Proteomes" id="UP001179181">
    <property type="component" value="Unassembled WGS sequence"/>
</dbReference>
<dbReference type="SUPFAM" id="SSF53448">
    <property type="entry name" value="Nucleotide-diphospho-sugar transferases"/>
    <property type="match status" value="1"/>
</dbReference>
<evidence type="ECO:0000313" key="2">
    <source>
        <dbReference type="Proteomes" id="UP001179181"/>
    </source>
</evidence>
<organism evidence="1 2">
    <name type="scientific">Dyadobacter arcticus</name>
    <dbReference type="NCBI Taxonomy" id="1078754"/>
    <lineage>
        <taxon>Bacteria</taxon>
        <taxon>Pseudomonadati</taxon>
        <taxon>Bacteroidota</taxon>
        <taxon>Cytophagia</taxon>
        <taxon>Cytophagales</taxon>
        <taxon>Spirosomataceae</taxon>
        <taxon>Dyadobacter</taxon>
    </lineage>
</organism>
<proteinExistence type="predicted"/>
<gene>
    <name evidence="1" type="ORF">FHS68_001477</name>
</gene>
<dbReference type="CDD" id="cd00761">
    <property type="entry name" value="Glyco_tranf_GTA_type"/>
    <property type="match status" value="1"/>
</dbReference>
<comment type="caution">
    <text evidence="1">The sequence shown here is derived from an EMBL/GenBank/DDBJ whole genome shotgun (WGS) entry which is preliminary data.</text>
</comment>
<sequence>MFPESIFPVLGSSESTYCKRIEVGSSKMSQLRVAICGLARDVQDMLPGTKLFIETLGSLFLDYRVYIVENDSIDQTPSILKAWASENQRVKVICNTFGHPRFKQIKDNTRASMLAFHRNMYLKAVSGECHDFDVLIVLDTDIEIGWSIQGICHSFSHSNWDVIGSQGLFFRKSKVSEIVHFDAWAFREKGRVESHENAIINRLMWAKGSALIPLWSCFGGLAIYNSTCLPFMNYSGPDCEHVELHNNLRNFGCDRIFLNPSQIVLYNSIPQNHQSQGPYKP</sequence>
<name>A0ABX0UH33_9BACT</name>
<evidence type="ECO:0000313" key="1">
    <source>
        <dbReference type="EMBL" id="NIJ52321.1"/>
    </source>
</evidence>
<accession>A0ABX0UH33</accession>